<dbReference type="OrthoDB" id="7116894at2759"/>
<keyword evidence="1" id="KW-0732">Signal</keyword>
<dbReference type="EMBL" id="VTPC01004355">
    <property type="protein sequence ID" value="KAF2897275.1"/>
    <property type="molecule type" value="Genomic_DNA"/>
</dbReference>
<comment type="caution">
    <text evidence="2">The sequence shown here is derived from an EMBL/GenBank/DDBJ whole genome shotgun (WGS) entry which is preliminary data.</text>
</comment>
<evidence type="ECO:0000256" key="1">
    <source>
        <dbReference type="SAM" id="SignalP"/>
    </source>
</evidence>
<gene>
    <name evidence="2" type="ORF">ILUMI_08899</name>
</gene>
<dbReference type="Proteomes" id="UP000801492">
    <property type="component" value="Unassembled WGS sequence"/>
</dbReference>
<feature type="chain" id="PRO_5035437109" evidence="1">
    <location>
        <begin position="19"/>
        <end position="132"/>
    </location>
</feature>
<dbReference type="AlphaFoldDB" id="A0A8K0D0U1"/>
<evidence type="ECO:0000313" key="3">
    <source>
        <dbReference type="Proteomes" id="UP000801492"/>
    </source>
</evidence>
<feature type="non-terminal residue" evidence="2">
    <location>
        <position position="132"/>
    </location>
</feature>
<evidence type="ECO:0000313" key="2">
    <source>
        <dbReference type="EMBL" id="KAF2897275.1"/>
    </source>
</evidence>
<feature type="signal peptide" evidence="1">
    <location>
        <begin position="1"/>
        <end position="18"/>
    </location>
</feature>
<protein>
    <submittedName>
        <fullName evidence="2">Uncharacterized protein</fullName>
    </submittedName>
</protein>
<sequence length="132" mass="15335">MKIHFILIALCVTTTTRKEEKEFDFNWYQNDCLLDPGHLEVARYDKRYIRYIQARTFKFNRTCAATNFTINFKINIGNNLEVISQTYKFASNEYRLFPIRLGLKVCKGIAANILGVANIEKCGNFTGCTFLK</sequence>
<organism evidence="2 3">
    <name type="scientific">Ignelater luminosus</name>
    <name type="common">Cucubano</name>
    <name type="synonym">Pyrophorus luminosus</name>
    <dbReference type="NCBI Taxonomy" id="2038154"/>
    <lineage>
        <taxon>Eukaryota</taxon>
        <taxon>Metazoa</taxon>
        <taxon>Ecdysozoa</taxon>
        <taxon>Arthropoda</taxon>
        <taxon>Hexapoda</taxon>
        <taxon>Insecta</taxon>
        <taxon>Pterygota</taxon>
        <taxon>Neoptera</taxon>
        <taxon>Endopterygota</taxon>
        <taxon>Coleoptera</taxon>
        <taxon>Polyphaga</taxon>
        <taxon>Elateriformia</taxon>
        <taxon>Elateroidea</taxon>
        <taxon>Elateridae</taxon>
        <taxon>Agrypninae</taxon>
        <taxon>Pyrophorini</taxon>
        <taxon>Ignelater</taxon>
    </lineage>
</organism>
<accession>A0A8K0D0U1</accession>
<proteinExistence type="predicted"/>
<name>A0A8K0D0U1_IGNLU</name>
<reference evidence="2" key="1">
    <citation type="submission" date="2019-08" db="EMBL/GenBank/DDBJ databases">
        <title>The genome of the North American firefly Photinus pyralis.</title>
        <authorList>
            <consortium name="Photinus pyralis genome working group"/>
            <person name="Fallon T.R."/>
            <person name="Sander Lower S.E."/>
            <person name="Weng J.-K."/>
        </authorList>
    </citation>
    <scope>NUCLEOTIDE SEQUENCE</scope>
    <source>
        <strain evidence="2">TRF0915ILg1</strain>
        <tissue evidence="2">Whole body</tissue>
    </source>
</reference>
<keyword evidence="3" id="KW-1185">Reference proteome</keyword>